<evidence type="ECO:0000313" key="3">
    <source>
        <dbReference type="EMBL" id="NDJ19900.1"/>
    </source>
</evidence>
<dbReference type="InterPro" id="IPR011051">
    <property type="entry name" value="RmlC_Cupin_sf"/>
</dbReference>
<protein>
    <submittedName>
        <fullName evidence="3">Cupin domain-containing protein</fullName>
    </submittedName>
</protein>
<reference evidence="3" key="1">
    <citation type="submission" date="2019-12" db="EMBL/GenBank/DDBJ databases">
        <title>High-Quality draft genome sequences of three cyanobacteria isolated from the limestone walls of the Old Cathedral of Coimbra.</title>
        <authorList>
            <person name="Tiago I."/>
            <person name="Soares F."/>
            <person name="Portugal A."/>
        </authorList>
    </citation>
    <scope>NUCLEOTIDE SEQUENCE</scope>
    <source>
        <strain evidence="3">A</strain>
    </source>
</reference>
<feature type="region of interest" description="Disordered" evidence="1">
    <location>
        <begin position="1"/>
        <end position="22"/>
    </location>
</feature>
<feature type="domain" description="Cupin type-2" evidence="2">
    <location>
        <begin position="43"/>
        <end position="93"/>
    </location>
</feature>
<evidence type="ECO:0000259" key="2">
    <source>
        <dbReference type="Pfam" id="PF07883"/>
    </source>
</evidence>
<proteinExistence type="predicted"/>
<evidence type="ECO:0000313" key="4">
    <source>
        <dbReference type="Proteomes" id="UP000646053"/>
    </source>
</evidence>
<feature type="compositionally biased region" description="Basic and acidic residues" evidence="1">
    <location>
        <begin position="1"/>
        <end position="10"/>
    </location>
</feature>
<dbReference type="InterPro" id="IPR014710">
    <property type="entry name" value="RmlC-like_jellyroll"/>
</dbReference>
<gene>
    <name evidence="3" type="ORF">GS601_21880</name>
</gene>
<dbReference type="InterPro" id="IPR013096">
    <property type="entry name" value="Cupin_2"/>
</dbReference>
<dbReference type="Gene3D" id="2.60.120.10">
    <property type="entry name" value="Jelly Rolls"/>
    <property type="match status" value="1"/>
</dbReference>
<dbReference type="Proteomes" id="UP000646053">
    <property type="component" value="Unassembled WGS sequence"/>
</dbReference>
<evidence type="ECO:0000256" key="1">
    <source>
        <dbReference type="SAM" id="MobiDB-lite"/>
    </source>
</evidence>
<dbReference type="AlphaFoldDB" id="A0A8J7Z5Q8"/>
<organism evidence="3 4">
    <name type="scientific">Myxacorys almedinensis A</name>
    <dbReference type="NCBI Taxonomy" id="2690445"/>
    <lineage>
        <taxon>Bacteria</taxon>
        <taxon>Bacillati</taxon>
        <taxon>Cyanobacteriota</taxon>
        <taxon>Cyanophyceae</taxon>
        <taxon>Leptolyngbyales</taxon>
        <taxon>Leptolyngbyaceae</taxon>
        <taxon>Myxacorys</taxon>
        <taxon>Myxacorys almedinensis</taxon>
    </lineage>
</organism>
<dbReference type="EMBL" id="WVIE01000045">
    <property type="protein sequence ID" value="NDJ19900.1"/>
    <property type="molecule type" value="Genomic_DNA"/>
</dbReference>
<accession>A0A8J7Z5Q8</accession>
<keyword evidence="4" id="KW-1185">Reference proteome</keyword>
<dbReference type="Pfam" id="PF07883">
    <property type="entry name" value="Cupin_2"/>
    <property type="match status" value="1"/>
</dbReference>
<comment type="caution">
    <text evidence="3">The sequence shown here is derived from an EMBL/GenBank/DDBJ whole genome shotgun (WGS) entry which is preliminary data.</text>
</comment>
<dbReference type="RefSeq" id="WP_162425424.1">
    <property type="nucleotide sequence ID" value="NZ_WVIE01000045.1"/>
</dbReference>
<sequence length="113" mass="12436">MTDTSAKKVDAQSSPRGDMGQKYLASGESLAMRLWEQEEPADEVKPSTKREYETVGYAISGRAELHLDGQVIVLESGDSWVVPKGVSHTYKILETFTAVEATSPPAQAHRQDR</sequence>
<name>A0A8J7Z5Q8_9CYAN</name>
<dbReference type="SUPFAM" id="SSF51182">
    <property type="entry name" value="RmlC-like cupins"/>
    <property type="match status" value="1"/>
</dbReference>